<dbReference type="SUPFAM" id="SSF52540">
    <property type="entry name" value="P-loop containing nucleoside triphosphate hydrolases"/>
    <property type="match status" value="1"/>
</dbReference>
<dbReference type="InterPro" id="IPR025669">
    <property type="entry name" value="AAA_dom"/>
</dbReference>
<name>A0ABT5C6E3_9BACT</name>
<feature type="region of interest" description="Disordered" evidence="1">
    <location>
        <begin position="177"/>
        <end position="196"/>
    </location>
</feature>
<dbReference type="Pfam" id="PF13614">
    <property type="entry name" value="AAA_31"/>
    <property type="match status" value="1"/>
</dbReference>
<evidence type="ECO:0000259" key="2">
    <source>
        <dbReference type="Pfam" id="PF13614"/>
    </source>
</evidence>
<feature type="region of interest" description="Disordered" evidence="1">
    <location>
        <begin position="447"/>
        <end position="481"/>
    </location>
</feature>
<dbReference type="InterPro" id="IPR050678">
    <property type="entry name" value="DNA_Partitioning_ATPase"/>
</dbReference>
<dbReference type="PANTHER" id="PTHR13696">
    <property type="entry name" value="P-LOOP CONTAINING NUCLEOSIDE TRIPHOSPHATE HYDROLASE"/>
    <property type="match status" value="1"/>
</dbReference>
<reference evidence="3 4" key="1">
    <citation type="submission" date="2023-01" db="EMBL/GenBank/DDBJ databases">
        <title>Minimal conservation of predation-associated metabolite biosynthetic gene clusters underscores biosynthetic potential of Myxococcota including descriptions for ten novel species: Archangium lansinium sp. nov., Myxococcus landrumus sp. nov., Nannocystis bai.</title>
        <authorList>
            <person name="Ahearne A."/>
            <person name="Stevens C."/>
            <person name="Dowd S."/>
        </authorList>
    </citation>
    <scope>NUCLEOTIDE SEQUENCE [LARGE SCALE GENOMIC DNA]</scope>
    <source>
        <strain evidence="3 4">WIWO2</strain>
    </source>
</reference>
<evidence type="ECO:0000256" key="1">
    <source>
        <dbReference type="SAM" id="MobiDB-lite"/>
    </source>
</evidence>
<feature type="region of interest" description="Disordered" evidence="1">
    <location>
        <begin position="106"/>
        <end position="156"/>
    </location>
</feature>
<protein>
    <submittedName>
        <fullName evidence="3">ParA family protein</fullName>
    </submittedName>
</protein>
<proteinExistence type="predicted"/>
<evidence type="ECO:0000313" key="3">
    <source>
        <dbReference type="EMBL" id="MDC0681329.1"/>
    </source>
</evidence>
<keyword evidence="4" id="KW-1185">Reference proteome</keyword>
<dbReference type="CDD" id="cd02042">
    <property type="entry name" value="ParAB_family"/>
    <property type="match status" value="1"/>
</dbReference>
<dbReference type="PANTHER" id="PTHR13696:SF52">
    <property type="entry name" value="PARA FAMILY PROTEIN CT_582"/>
    <property type="match status" value="1"/>
</dbReference>
<dbReference type="Gene3D" id="3.40.50.300">
    <property type="entry name" value="P-loop containing nucleotide triphosphate hydrolases"/>
    <property type="match status" value="1"/>
</dbReference>
<gene>
    <name evidence="3" type="ORF">POL72_26550</name>
</gene>
<feature type="domain" description="AAA" evidence="2">
    <location>
        <begin position="200"/>
        <end position="366"/>
    </location>
</feature>
<sequence>MGGISETCSVCGTGFEVQFRYQMEEKDGGFSFFCSQKCLEKSHLGGQDGAALATCDACAKRFPPDLVSQVLYVAGRRHYACSLGCRTQLVREAKGARLGDIAAAAAAPAEGATPTGGEAPLAGGASRAATEAAEPAPPAARASAHGEATGPAAPAVAQVASAARPAELKGQGAVAVPLSPAGGAKRPAQPPQRPAGVPRCLAVFNHKGGTGKTTTAVSVAAGLAARDKRVLLVDTDAQGNVSVSLGAGAERSLYHVLVMGLRVADATKTVRPNLDLLPSNETLAAAELYLAGRQNRDRVLSDRLSAAAAEYDYVVLDCSPSLSLMNQNALVFADSVLVPVACDYLSLVGVRQVIKTVKNVNALLHHPVQIWGVLPTFYDGRAKIAREAVSTMKQHFGERCLAPIRQAIKVKEAPAQGQTIFEYASGTPAADDYLAVVDRIIESRERGTAGSEAGAARDGTAWSVDRVDAGTERPGAAAAGA</sequence>
<dbReference type="EMBL" id="JAQNDK010000003">
    <property type="protein sequence ID" value="MDC0681329.1"/>
    <property type="molecule type" value="Genomic_DNA"/>
</dbReference>
<organism evidence="3 4">
    <name type="scientific">Sorangium atrum</name>
    <dbReference type="NCBI Taxonomy" id="2995308"/>
    <lineage>
        <taxon>Bacteria</taxon>
        <taxon>Pseudomonadati</taxon>
        <taxon>Myxococcota</taxon>
        <taxon>Polyangia</taxon>
        <taxon>Polyangiales</taxon>
        <taxon>Polyangiaceae</taxon>
        <taxon>Sorangium</taxon>
    </lineage>
</organism>
<dbReference type="RefSeq" id="WP_272098367.1">
    <property type="nucleotide sequence ID" value="NZ_JAQNDK010000003.1"/>
</dbReference>
<comment type="caution">
    <text evidence="3">The sequence shown here is derived from an EMBL/GenBank/DDBJ whole genome shotgun (WGS) entry which is preliminary data.</text>
</comment>
<dbReference type="InterPro" id="IPR027417">
    <property type="entry name" value="P-loop_NTPase"/>
</dbReference>
<dbReference type="Proteomes" id="UP001217485">
    <property type="component" value="Unassembled WGS sequence"/>
</dbReference>
<accession>A0ABT5C6E3</accession>
<evidence type="ECO:0000313" key="4">
    <source>
        <dbReference type="Proteomes" id="UP001217485"/>
    </source>
</evidence>